<gene>
    <name evidence="1" type="ORF">SAMN05421752_11139</name>
</gene>
<name>A0A1N7GCM5_9EURY</name>
<organism evidence="1 2">
    <name type="scientific">Natronorubrum thiooxidans</name>
    <dbReference type="NCBI Taxonomy" id="308853"/>
    <lineage>
        <taxon>Archaea</taxon>
        <taxon>Methanobacteriati</taxon>
        <taxon>Methanobacteriota</taxon>
        <taxon>Stenosarchaea group</taxon>
        <taxon>Halobacteria</taxon>
        <taxon>Halobacteriales</taxon>
        <taxon>Natrialbaceae</taxon>
        <taxon>Natronorubrum</taxon>
    </lineage>
</organism>
<dbReference type="AlphaFoldDB" id="A0A1N7GCM5"/>
<evidence type="ECO:0000313" key="2">
    <source>
        <dbReference type="Proteomes" id="UP000185936"/>
    </source>
</evidence>
<dbReference type="EMBL" id="FTNR01000011">
    <property type="protein sequence ID" value="SIS10252.1"/>
    <property type="molecule type" value="Genomic_DNA"/>
</dbReference>
<reference evidence="2" key="1">
    <citation type="submission" date="2017-01" db="EMBL/GenBank/DDBJ databases">
        <authorList>
            <person name="Varghese N."/>
            <person name="Submissions S."/>
        </authorList>
    </citation>
    <scope>NUCLEOTIDE SEQUENCE [LARGE SCALE GENOMIC DNA]</scope>
    <source>
        <strain evidence="2">type strain: HArc-</strain>
    </source>
</reference>
<accession>A0A1N7GCM5</accession>
<protein>
    <submittedName>
        <fullName evidence="1">Uncharacterized protein</fullName>
    </submittedName>
</protein>
<keyword evidence="2" id="KW-1185">Reference proteome</keyword>
<dbReference type="Proteomes" id="UP000185936">
    <property type="component" value="Unassembled WGS sequence"/>
</dbReference>
<evidence type="ECO:0000313" key="1">
    <source>
        <dbReference type="EMBL" id="SIS10252.1"/>
    </source>
</evidence>
<dbReference type="RefSeq" id="WP_268875548.1">
    <property type="nucleotide sequence ID" value="NZ_FTNR01000011.1"/>
</dbReference>
<dbReference type="STRING" id="308853.SAMN05421752_11139"/>
<proteinExistence type="predicted"/>
<sequence length="44" mass="4866">MPNLNIEVDQDEYDRLSKIKAAHGLTWKGVLLQGAKSLDTEGPL</sequence>